<keyword evidence="2 9" id="KW-0645">Protease</keyword>
<accession>A0A2G8TM28</accession>
<keyword evidence="5 9" id="KW-0862">Zinc</keyword>
<dbReference type="PIRSF" id="PIRSF026671">
    <property type="entry name" value="AA_dipeptidase"/>
    <property type="match status" value="1"/>
</dbReference>
<feature type="binding site" evidence="9">
    <location>
        <position position="186"/>
    </location>
    <ligand>
        <name>Zn(2+)</name>
        <dbReference type="ChEBI" id="CHEBI:29105"/>
        <note>catalytic</note>
    </ligand>
</feature>
<gene>
    <name evidence="9" type="primary">ddpX</name>
    <name evidence="11" type="ORF">CR105_00945</name>
</gene>
<evidence type="ECO:0000256" key="7">
    <source>
        <dbReference type="ARBA" id="ARBA00023049"/>
    </source>
</evidence>
<dbReference type="GO" id="GO:0071555">
    <property type="term" value="P:cell wall organization"/>
    <property type="evidence" value="ECO:0007669"/>
    <property type="project" value="UniProtKB-KW"/>
</dbReference>
<dbReference type="GO" id="GO:0008237">
    <property type="term" value="F:metallopeptidase activity"/>
    <property type="evidence" value="ECO:0007669"/>
    <property type="project" value="UniProtKB-KW"/>
</dbReference>
<dbReference type="Gene3D" id="3.30.1380.10">
    <property type="match status" value="1"/>
</dbReference>
<keyword evidence="7 9" id="KW-0482">Metalloprotease</keyword>
<evidence type="ECO:0000256" key="6">
    <source>
        <dbReference type="ARBA" id="ARBA00022997"/>
    </source>
</evidence>
<proteinExistence type="inferred from homology"/>
<feature type="binding site" evidence="9">
    <location>
        <position position="112"/>
    </location>
    <ligand>
        <name>Zn(2+)</name>
        <dbReference type="ChEBI" id="CHEBI:29105"/>
        <note>catalytic</note>
    </ligand>
</feature>
<dbReference type="GO" id="GO:0008270">
    <property type="term" value="F:zinc ion binding"/>
    <property type="evidence" value="ECO:0007669"/>
    <property type="project" value="UniProtKB-UniRule"/>
</dbReference>
<keyword evidence="8 10" id="KW-0961">Cell wall biogenesis/degradation</keyword>
<dbReference type="PANTHER" id="PTHR43126">
    <property type="entry name" value="D-ALANYL-D-ALANINE DIPEPTIDASE"/>
    <property type="match status" value="1"/>
</dbReference>
<dbReference type="InterPro" id="IPR009045">
    <property type="entry name" value="Zn_M74/Hedgehog-like"/>
</dbReference>
<evidence type="ECO:0000313" key="11">
    <source>
        <dbReference type="EMBL" id="PIL47093.1"/>
    </source>
</evidence>
<evidence type="ECO:0000313" key="12">
    <source>
        <dbReference type="Proteomes" id="UP000230390"/>
    </source>
</evidence>
<comment type="cofactor">
    <cofactor evidence="9">
        <name>Zn(2+)</name>
        <dbReference type="ChEBI" id="CHEBI:29105"/>
    </cofactor>
    <text evidence="9">Binds 1 zinc ion per subunit.</text>
</comment>
<organism evidence="11 12">
    <name type="scientific">Massilia eurypsychrophila</name>
    <dbReference type="NCBI Taxonomy" id="1485217"/>
    <lineage>
        <taxon>Bacteria</taxon>
        <taxon>Pseudomonadati</taxon>
        <taxon>Pseudomonadota</taxon>
        <taxon>Betaproteobacteria</taxon>
        <taxon>Burkholderiales</taxon>
        <taxon>Oxalobacteraceae</taxon>
        <taxon>Telluria group</taxon>
        <taxon>Massilia</taxon>
    </lineage>
</organism>
<dbReference type="EMBL" id="PDOC01000001">
    <property type="protein sequence ID" value="PIL47093.1"/>
    <property type="molecule type" value="Genomic_DNA"/>
</dbReference>
<comment type="catalytic activity">
    <reaction evidence="1 9 10">
        <text>D-alanyl-D-alanine + H2O = 2 D-alanine</text>
        <dbReference type="Rhea" id="RHEA:20661"/>
        <dbReference type="ChEBI" id="CHEBI:15377"/>
        <dbReference type="ChEBI" id="CHEBI:57416"/>
        <dbReference type="ChEBI" id="CHEBI:57822"/>
        <dbReference type="EC" id="3.4.13.22"/>
    </reaction>
</comment>
<dbReference type="Pfam" id="PF01427">
    <property type="entry name" value="Peptidase_M15"/>
    <property type="match status" value="1"/>
</dbReference>
<comment type="caution">
    <text evidence="11">The sequence shown here is derived from an EMBL/GenBank/DDBJ whole genome shotgun (WGS) entry which is preliminary data.</text>
</comment>
<keyword evidence="4 9" id="KW-0378">Hydrolase</keyword>
<dbReference type="GO" id="GO:0160237">
    <property type="term" value="F:D-Ala-D-Ala dipeptidase activity"/>
    <property type="evidence" value="ECO:0007669"/>
    <property type="project" value="UniProtKB-EC"/>
</dbReference>
<feature type="site" description="Transition state stabilizer" evidence="9">
    <location>
        <position position="82"/>
    </location>
</feature>
<keyword evidence="3 9" id="KW-0479">Metal-binding</keyword>
<keyword evidence="6 9" id="KW-0224">Dipeptidase</keyword>
<evidence type="ECO:0000256" key="2">
    <source>
        <dbReference type="ARBA" id="ARBA00022670"/>
    </source>
</evidence>
<evidence type="ECO:0000256" key="4">
    <source>
        <dbReference type="ARBA" id="ARBA00022801"/>
    </source>
</evidence>
<dbReference type="SUPFAM" id="SSF55166">
    <property type="entry name" value="Hedgehog/DD-peptidase"/>
    <property type="match status" value="1"/>
</dbReference>
<evidence type="ECO:0000256" key="3">
    <source>
        <dbReference type="ARBA" id="ARBA00022723"/>
    </source>
</evidence>
<dbReference type="Proteomes" id="UP000230390">
    <property type="component" value="Unassembled WGS sequence"/>
</dbReference>
<keyword evidence="12" id="KW-1185">Reference proteome</keyword>
<dbReference type="GO" id="GO:0006508">
    <property type="term" value="P:proteolysis"/>
    <property type="evidence" value="ECO:0007669"/>
    <property type="project" value="UniProtKB-KW"/>
</dbReference>
<evidence type="ECO:0000256" key="8">
    <source>
        <dbReference type="ARBA" id="ARBA00023316"/>
    </source>
</evidence>
<dbReference type="OrthoDB" id="9801430at2"/>
<evidence type="ECO:0000256" key="9">
    <source>
        <dbReference type="HAMAP-Rule" id="MF_01924"/>
    </source>
</evidence>
<sequence>MKHTVASEDIAGSEEFRHLSTIAGIAVDLRYAGANNFVGRDLYSPFDCAWLHRDAAAALEQVVAWLAPQRPGYTALVLDALRPQRVQQQLWEALAGTELQMYLANPERGSIHSFGMALDITILDEEGHELDMGTGFDDMTDRSHPALEMQFLARGEITAAQVANRQLLRDAMVQAGFQGITTEWWHYDCGDRNVVRQTFRRVL</sequence>
<dbReference type="EC" id="3.4.13.22" evidence="9 10"/>
<dbReference type="InterPro" id="IPR000755">
    <property type="entry name" value="A_A_dipeptidase"/>
</dbReference>
<evidence type="ECO:0000256" key="1">
    <source>
        <dbReference type="ARBA" id="ARBA00001362"/>
    </source>
</evidence>
<evidence type="ECO:0000256" key="10">
    <source>
        <dbReference type="PIRNR" id="PIRNR026671"/>
    </source>
</evidence>
<dbReference type="CDD" id="cd14840">
    <property type="entry name" value="D-Ala-D-Ala_dipeptidase_Aad"/>
    <property type="match status" value="1"/>
</dbReference>
<feature type="active site" description="Proton donor/acceptor" evidence="9">
    <location>
        <position position="183"/>
    </location>
</feature>
<evidence type="ECO:0000256" key="5">
    <source>
        <dbReference type="ARBA" id="ARBA00022833"/>
    </source>
</evidence>
<protein>
    <recommendedName>
        <fullName evidence="9 10">D-alanyl-D-alanine dipeptidase</fullName>
        <shortName evidence="9 10">D-Ala-D-Ala dipeptidase</shortName>
        <ecNumber evidence="9 10">3.4.13.22</ecNumber>
    </recommendedName>
</protein>
<dbReference type="AlphaFoldDB" id="A0A2G8TM28"/>
<comment type="similarity">
    <text evidence="9 10">Belongs to the peptidase M15D family.</text>
</comment>
<dbReference type="RefSeq" id="WP_099786893.1">
    <property type="nucleotide sequence ID" value="NZ_JBHLYV010000100.1"/>
</dbReference>
<feature type="binding site" evidence="9">
    <location>
        <position position="119"/>
    </location>
    <ligand>
        <name>Zn(2+)</name>
        <dbReference type="ChEBI" id="CHEBI:29105"/>
        <note>catalytic</note>
    </ligand>
</feature>
<reference evidence="11 12" key="1">
    <citation type="submission" date="2017-10" db="EMBL/GenBank/DDBJ databases">
        <title>Massilia psychrophilum sp. nov., a novel purple-pigmented bacterium isolated from Tianshan glacier, Xinjiang Municipality, China.</title>
        <authorList>
            <person name="Wang H."/>
        </authorList>
    </citation>
    <scope>NUCLEOTIDE SEQUENCE [LARGE SCALE GENOMIC DNA]</scope>
    <source>
        <strain evidence="11 12">JCM 30074</strain>
    </source>
</reference>
<comment type="function">
    <text evidence="9 10">Catalyzes hydrolysis of the D-alanyl-D-alanine dipeptide.</text>
</comment>
<name>A0A2G8TM28_9BURK</name>
<dbReference type="HAMAP" id="MF_01924">
    <property type="entry name" value="A_A_dipeptidase"/>
    <property type="match status" value="1"/>
</dbReference>